<evidence type="ECO:0000256" key="2">
    <source>
        <dbReference type="ARBA" id="ARBA00004214"/>
    </source>
</evidence>
<dbReference type="SUPFAM" id="SSF46565">
    <property type="entry name" value="Chaperone J-domain"/>
    <property type="match status" value="1"/>
</dbReference>
<feature type="domain" description="CS" evidence="17">
    <location>
        <begin position="661"/>
        <end position="752"/>
    </location>
</feature>
<feature type="region of interest" description="Disordered" evidence="15">
    <location>
        <begin position="553"/>
        <end position="666"/>
    </location>
</feature>
<keyword evidence="19" id="KW-1185">Reference proteome</keyword>
<dbReference type="Pfam" id="PF14050">
    <property type="entry name" value="Nudc_N"/>
    <property type="match status" value="1"/>
</dbReference>
<dbReference type="PROSITE" id="PS50076">
    <property type="entry name" value="DNAJ_2"/>
    <property type="match status" value="1"/>
</dbReference>
<dbReference type="Pfam" id="PF09350">
    <property type="entry name" value="DJC28_CD"/>
    <property type="match status" value="1"/>
</dbReference>
<evidence type="ECO:0000256" key="7">
    <source>
        <dbReference type="ARBA" id="ARBA00022618"/>
    </source>
</evidence>
<reference evidence="18" key="1">
    <citation type="submission" date="2022-11" db="UniProtKB">
        <authorList>
            <consortium name="EnsemblMetazoa"/>
        </authorList>
    </citation>
    <scope>IDENTIFICATION</scope>
</reference>
<dbReference type="GO" id="GO:0005874">
    <property type="term" value="C:microtubule"/>
    <property type="evidence" value="ECO:0007669"/>
    <property type="project" value="UniProtKB-KW"/>
</dbReference>
<evidence type="ECO:0000256" key="14">
    <source>
        <dbReference type="ARBA" id="ARBA00046142"/>
    </source>
</evidence>
<dbReference type="Pfam" id="PF16273">
    <property type="entry name" value="NuDC"/>
    <property type="match status" value="1"/>
</dbReference>
<keyword evidence="11" id="KW-0206">Cytoskeleton</keyword>
<dbReference type="InterPro" id="IPR025934">
    <property type="entry name" value="NudC_N_dom"/>
</dbReference>
<feature type="compositionally biased region" description="Basic and acidic residues" evidence="15">
    <location>
        <begin position="622"/>
        <end position="640"/>
    </location>
</feature>
<keyword evidence="9" id="KW-0498">Mitosis</keyword>
<keyword evidence="7" id="KW-0132">Cell division</keyword>
<feature type="compositionally biased region" description="Basic and acidic residues" evidence="15">
    <location>
        <begin position="553"/>
        <end position="613"/>
    </location>
</feature>
<evidence type="ECO:0000313" key="18">
    <source>
        <dbReference type="EnsemblMetazoa" id="XP_038077098.1"/>
    </source>
</evidence>
<evidence type="ECO:0000256" key="15">
    <source>
        <dbReference type="SAM" id="MobiDB-lite"/>
    </source>
</evidence>
<dbReference type="InterPro" id="IPR007052">
    <property type="entry name" value="CS_dom"/>
</dbReference>
<dbReference type="InterPro" id="IPR001623">
    <property type="entry name" value="DnaJ_domain"/>
</dbReference>
<evidence type="ECO:0000256" key="4">
    <source>
        <dbReference type="ARBA" id="ARBA00017641"/>
    </source>
</evidence>
<keyword evidence="10" id="KW-0175">Coiled coil</keyword>
<dbReference type="GO" id="GO:0006457">
    <property type="term" value="P:protein folding"/>
    <property type="evidence" value="ECO:0007669"/>
    <property type="project" value="TreeGrafter"/>
</dbReference>
<dbReference type="GO" id="GO:0051301">
    <property type="term" value="P:cell division"/>
    <property type="evidence" value="ECO:0007669"/>
    <property type="project" value="UniProtKB-KW"/>
</dbReference>
<dbReference type="PANTHER" id="PTHR12356:SF3">
    <property type="entry name" value="NUCLEAR MIGRATION PROTEIN NUDC"/>
    <property type="match status" value="1"/>
</dbReference>
<organism evidence="18 19">
    <name type="scientific">Patiria miniata</name>
    <name type="common">Bat star</name>
    <name type="synonym">Asterina miniata</name>
    <dbReference type="NCBI Taxonomy" id="46514"/>
    <lineage>
        <taxon>Eukaryota</taxon>
        <taxon>Metazoa</taxon>
        <taxon>Echinodermata</taxon>
        <taxon>Eleutherozoa</taxon>
        <taxon>Asterozoa</taxon>
        <taxon>Asteroidea</taxon>
        <taxon>Valvatacea</taxon>
        <taxon>Valvatida</taxon>
        <taxon>Asterinidae</taxon>
        <taxon>Patiria</taxon>
    </lineage>
</organism>
<evidence type="ECO:0000256" key="8">
    <source>
        <dbReference type="ARBA" id="ARBA00022701"/>
    </source>
</evidence>
<feature type="domain" description="J" evidence="16">
    <location>
        <begin position="76"/>
        <end position="141"/>
    </location>
</feature>
<evidence type="ECO:0000256" key="1">
    <source>
        <dbReference type="ARBA" id="ARBA00004186"/>
    </source>
</evidence>
<dbReference type="CDD" id="cd06257">
    <property type="entry name" value="DnaJ"/>
    <property type="match status" value="1"/>
</dbReference>
<dbReference type="GO" id="GO:0030496">
    <property type="term" value="C:midbody"/>
    <property type="evidence" value="ECO:0007669"/>
    <property type="project" value="UniProtKB-SubCell"/>
</dbReference>
<dbReference type="EnsemblMetazoa" id="XM_038221170.1">
    <property type="protein sequence ID" value="XP_038077098.1"/>
    <property type="gene ID" value="LOC119744947"/>
</dbReference>
<evidence type="ECO:0000256" key="3">
    <source>
        <dbReference type="ARBA" id="ARBA00010513"/>
    </source>
</evidence>
<dbReference type="PANTHER" id="PTHR12356">
    <property type="entry name" value="NUCLEAR MOVEMENT PROTEIN NUDC"/>
    <property type="match status" value="1"/>
</dbReference>
<keyword evidence="8" id="KW-0493">Microtubule</keyword>
<dbReference type="SUPFAM" id="SSF49764">
    <property type="entry name" value="HSP20-like chaperones"/>
    <property type="match status" value="1"/>
</dbReference>
<dbReference type="FunFam" id="2.60.40.790:FF:000001">
    <property type="entry name" value="Nuclear migration protein nudC"/>
    <property type="match status" value="1"/>
</dbReference>
<dbReference type="GO" id="GO:0005737">
    <property type="term" value="C:cytoplasm"/>
    <property type="evidence" value="ECO:0007669"/>
    <property type="project" value="TreeGrafter"/>
</dbReference>
<evidence type="ECO:0000259" key="16">
    <source>
        <dbReference type="PROSITE" id="PS50076"/>
    </source>
</evidence>
<keyword evidence="6" id="KW-0597">Phosphoprotein</keyword>
<evidence type="ECO:0000256" key="9">
    <source>
        <dbReference type="ARBA" id="ARBA00022776"/>
    </source>
</evidence>
<dbReference type="InterPro" id="IPR032572">
    <property type="entry name" value="NuDC"/>
</dbReference>
<evidence type="ECO:0000256" key="12">
    <source>
        <dbReference type="ARBA" id="ARBA00023306"/>
    </source>
</evidence>
<dbReference type="AlphaFoldDB" id="A0A914BLC8"/>
<evidence type="ECO:0000259" key="17">
    <source>
        <dbReference type="PROSITE" id="PS51203"/>
    </source>
</evidence>
<dbReference type="InterPro" id="IPR037898">
    <property type="entry name" value="NudC_fam"/>
</dbReference>
<dbReference type="InterPro" id="IPR036869">
    <property type="entry name" value="J_dom_sf"/>
</dbReference>
<dbReference type="CDD" id="cd06492">
    <property type="entry name" value="p23_mNUDC_like"/>
    <property type="match status" value="1"/>
</dbReference>
<comment type="subcellular location">
    <subcellularLocation>
        <location evidence="1">Cytoplasm</location>
        <location evidence="1">Cytoskeleton</location>
        <location evidence="1">Spindle</location>
    </subcellularLocation>
    <subcellularLocation>
        <location evidence="2">Midbody</location>
    </subcellularLocation>
</comment>
<dbReference type="PROSITE" id="PS51203">
    <property type="entry name" value="CS"/>
    <property type="match status" value="1"/>
</dbReference>
<dbReference type="GeneID" id="119744947"/>
<dbReference type="OrthoDB" id="416217at2759"/>
<name>A0A914BLC8_PATMI</name>
<evidence type="ECO:0000313" key="19">
    <source>
        <dbReference type="Proteomes" id="UP000887568"/>
    </source>
</evidence>
<evidence type="ECO:0000256" key="13">
    <source>
        <dbReference type="ARBA" id="ARBA00030427"/>
    </source>
</evidence>
<comment type="similarity">
    <text evidence="3">Belongs to the nudC family.</text>
</comment>
<comment type="function">
    <text evidence="14">Plays a role in neurogenesis and neuronal migration. Necessary for correct formation of mitotic spindles and chromosome separation during mitosis. Necessary for cytokinesis and cell proliferation.</text>
</comment>
<dbReference type="InterPro" id="IPR008978">
    <property type="entry name" value="HSP20-like_chaperone"/>
</dbReference>
<dbReference type="GO" id="GO:0051082">
    <property type="term" value="F:unfolded protein binding"/>
    <property type="evidence" value="ECO:0007669"/>
    <property type="project" value="TreeGrafter"/>
</dbReference>
<proteinExistence type="inferred from homology"/>
<dbReference type="Gene3D" id="1.10.287.110">
    <property type="entry name" value="DnaJ domain"/>
    <property type="match status" value="1"/>
</dbReference>
<accession>A0A914BLC8</accession>
<evidence type="ECO:0000256" key="5">
    <source>
        <dbReference type="ARBA" id="ARBA00022490"/>
    </source>
</evidence>
<dbReference type="Pfam" id="PF00226">
    <property type="entry name" value="DnaJ"/>
    <property type="match status" value="1"/>
</dbReference>
<sequence>MKSLLITPIRCNLLRSLSCALLTGRFFNSFSLLVNSHSKPACQKALRCVVVLVGKHASLHMTAFQSAYKLREHLKDCYQVLNVDPESTSIPEAKEAFLKLAKEYHPDTKSPTADVRKFNQVQEAYQAVRADLETRNEDAMGEDSVRDRGLDFDIEHTAPQHRQYLEFEGIGAGTPSQRHKHYQKFRVQRAMNSVSEHRVERILLDKEGSALVNLDKKAAKQIKTTNVIDRLVEDLIKDAMNKGEFENLPNKGKPLPDKTRMCPYWDISDHNLNQVLVNNGYAPEWIQAEREIRSELLDMKDNLLKARLKLGPEPLNDFNQSKWQDLLETFKERIKSLNKKVERRNLIVPVLRLQMVHFQPQREIDKVLKEYDDLEGTRIKMQDERLRENQQAERFMKLDGQFFGKIGDKIFQKLFFSDKERILRKRKFKKRGYFSIENPYTSNIQSQENEVGCTARPAPILGFSVLDSCRPLSVKKNLEKSRFNTCNMADSSEERFDGMLMAMAQQHQGGVQELITTFFSFLRRKTDFYHGAQKGQAEKHVIEAFKKQQAMAMEEKRKRDEESAAARKAKEEREAKKRAEEEAKRKTAEDEPKIREITDEEATRLQEEIKNEGAAETNGTAKETDEKTAEKEKSSEKKDESDEEEDEKDKNKLKPNEGNGGDYPHYRFTQTLSELEVHIPFEVPFPIKGKDLIVEIDRKRLKVALKGQPPVLEGQTFNEIKVEECNWVIEDKKRVVLFLEKINKMEWWSRVILTDQEINTKKVNPENSKLSDLDGETRGMVEKMMFDQRQKQMGLPTSDEQKKQEMLQKFMKQHPEMDFSNAKIN</sequence>
<dbReference type="GO" id="GO:0005819">
    <property type="term" value="C:spindle"/>
    <property type="evidence" value="ECO:0007669"/>
    <property type="project" value="UniProtKB-SubCell"/>
</dbReference>
<keyword evidence="12" id="KW-0131">Cell cycle</keyword>
<evidence type="ECO:0000256" key="6">
    <source>
        <dbReference type="ARBA" id="ARBA00022553"/>
    </source>
</evidence>
<evidence type="ECO:0000256" key="10">
    <source>
        <dbReference type="ARBA" id="ARBA00023054"/>
    </source>
</evidence>
<dbReference type="RefSeq" id="XP_038077098.1">
    <property type="nucleotide sequence ID" value="XM_038221170.1"/>
</dbReference>
<keyword evidence="5" id="KW-0963">Cytoplasm</keyword>
<protein>
    <recommendedName>
        <fullName evidence="4">Nuclear migration protein nudC</fullName>
    </recommendedName>
    <alternativeName>
        <fullName evidence="13">Nuclear distribution protein C homolog</fullName>
    </alternativeName>
</protein>
<evidence type="ECO:0000256" key="11">
    <source>
        <dbReference type="ARBA" id="ARBA00023212"/>
    </source>
</evidence>
<dbReference type="Gene3D" id="2.60.40.790">
    <property type="match status" value="1"/>
</dbReference>
<dbReference type="InterPro" id="IPR018961">
    <property type="entry name" value="DnaJ_homolog_subfam-C_membr-28"/>
</dbReference>
<dbReference type="Proteomes" id="UP000887568">
    <property type="component" value="Unplaced"/>
</dbReference>
<dbReference type="Pfam" id="PF04969">
    <property type="entry name" value="CS"/>
    <property type="match status" value="1"/>
</dbReference>
<dbReference type="SMART" id="SM00271">
    <property type="entry name" value="DnaJ"/>
    <property type="match status" value="1"/>
</dbReference>